<dbReference type="PANTHER" id="PTHR11609:SF5">
    <property type="entry name" value="PHOSPHORIBOSYLAMINOIMIDAZOLE CARBOXYLASE"/>
    <property type="match status" value="1"/>
</dbReference>
<dbReference type="InterPro" id="IPR016185">
    <property type="entry name" value="PreATP-grasp_dom_sf"/>
</dbReference>
<dbReference type="SUPFAM" id="SSF52440">
    <property type="entry name" value="PreATP-grasp domain"/>
    <property type="match status" value="1"/>
</dbReference>
<sequence>MSARSEDTVDKADQDKADRVASDSHIEGQPTIAVVGDGQLARMIQPAAAELGQSLRLLASDTSASAAQIIPDAVIGDYTNLDNLRRVASGATAVTFDHEHVPPEHLRTLQSEGVNVEPGPDALLYAQDKLAQRKKLREMGLPVPPFMAMESVDDARQFWHVMDGEVCIKACRGGYDGHGVWFPESEDECADLVATLIDDGTPAMAERKVHLVRELSAMIARTPSGETALWPVVESVQKDGICWLVIAPAPGLEPSLRDEAQRIATRIATELGVTGVMAVELFETTDVDGDPAVVVNELAMRPHNTGHWTQDGCVTSQFEQHVRAVADMPLGSTEMTADRTVMANVLGGDEDPDMAWSERMVHVWERFPEAKIHFYGKGFRPGRKIGHVNISASLVSESGTDSASSSGEHSNALSPDDVREKAQEAAYFLVHGRWPETAE</sequence>
<dbReference type="SUPFAM" id="SSF56059">
    <property type="entry name" value="Glutathione synthetase ATP-binding domain-like"/>
    <property type="match status" value="1"/>
</dbReference>
<comment type="caution">
    <text evidence="8">The sequence shown here is derived from an EMBL/GenBank/DDBJ whole genome shotgun (WGS) entry which is preliminary data.</text>
</comment>
<dbReference type="InterPro" id="IPR005875">
    <property type="entry name" value="PurK"/>
</dbReference>
<accession>A0A2W5STN8</accession>
<dbReference type="RefSeq" id="WP_303734189.1">
    <property type="nucleotide sequence ID" value="NZ_CAKZHK010000007.1"/>
</dbReference>
<dbReference type="SUPFAM" id="SSF51246">
    <property type="entry name" value="Rudiment single hybrid motif"/>
    <property type="match status" value="1"/>
</dbReference>
<dbReference type="InterPro" id="IPR011054">
    <property type="entry name" value="Rudment_hybrid_motif"/>
</dbReference>
<name>A0A2W5STN8_9CORY</name>
<dbReference type="EMBL" id="QFRA01000003">
    <property type="protein sequence ID" value="PZR06152.1"/>
    <property type="molecule type" value="Genomic_DNA"/>
</dbReference>
<protein>
    <recommendedName>
        <fullName evidence="4 5">N5-carboxyaminoimidazole ribonucleotide synthase</fullName>
        <shortName evidence="4 5">N5-CAIR synthase</shortName>
        <ecNumber evidence="4 5">6.3.4.18</ecNumber>
    </recommendedName>
    <alternativeName>
        <fullName evidence="4 5">5-(carboxyamino)imidazole ribonucleotide synthetase</fullName>
    </alternativeName>
</protein>
<dbReference type="NCBIfam" id="NF004680">
    <property type="entry name" value="PRK06019.1-6"/>
    <property type="match status" value="1"/>
</dbReference>
<dbReference type="GO" id="GO:0006189">
    <property type="term" value="P:'de novo' IMP biosynthetic process"/>
    <property type="evidence" value="ECO:0007669"/>
    <property type="project" value="UniProtKB-UniRule"/>
</dbReference>
<reference evidence="8 9" key="1">
    <citation type="submission" date="2017-08" db="EMBL/GenBank/DDBJ databases">
        <title>Infants hospitalized years apart are colonized by the same room-sourced microbial strains.</title>
        <authorList>
            <person name="Brooks B."/>
            <person name="Olm M.R."/>
            <person name="Firek B.A."/>
            <person name="Baker R."/>
            <person name="Thomas B.C."/>
            <person name="Morowitz M.J."/>
            <person name="Banfield J.F."/>
        </authorList>
    </citation>
    <scope>NUCLEOTIDE SEQUENCE [LARGE SCALE GENOMIC DNA]</scope>
    <source>
        <strain evidence="8">S2_003_000_R1_3</strain>
    </source>
</reference>
<comment type="similarity">
    <text evidence="4 5">Belongs to the PurK/PurT family.</text>
</comment>
<evidence type="ECO:0000256" key="4">
    <source>
        <dbReference type="HAMAP-Rule" id="MF_01928"/>
    </source>
</evidence>
<feature type="compositionally biased region" description="Basic and acidic residues" evidence="6">
    <location>
        <begin position="1"/>
        <end position="26"/>
    </location>
</feature>
<dbReference type="InterPro" id="IPR013815">
    <property type="entry name" value="ATP_grasp_subdomain_1"/>
</dbReference>
<feature type="binding site" evidence="4">
    <location>
        <position position="214"/>
    </location>
    <ligand>
        <name>ATP</name>
        <dbReference type="ChEBI" id="CHEBI:30616"/>
    </ligand>
</feature>
<dbReference type="HAMAP" id="MF_01928">
    <property type="entry name" value="PurK"/>
    <property type="match status" value="1"/>
</dbReference>
<comment type="caution">
    <text evidence="4">Lacks conserved residue(s) required for the propagation of feature annotation.</text>
</comment>
<dbReference type="PROSITE" id="PS50975">
    <property type="entry name" value="ATP_GRASP"/>
    <property type="match status" value="1"/>
</dbReference>
<dbReference type="Proteomes" id="UP000249432">
    <property type="component" value="Unassembled WGS sequence"/>
</dbReference>
<feature type="region of interest" description="Disordered" evidence="6">
    <location>
        <begin position="1"/>
        <end position="29"/>
    </location>
</feature>
<dbReference type="InterPro" id="IPR040686">
    <property type="entry name" value="PurK_C"/>
</dbReference>
<dbReference type="InterPro" id="IPR054350">
    <property type="entry name" value="PurT/PurK_preATP-grasp"/>
</dbReference>
<evidence type="ECO:0000256" key="1">
    <source>
        <dbReference type="ARBA" id="ARBA00022741"/>
    </source>
</evidence>
<feature type="binding site" evidence="4">
    <location>
        <begin position="296"/>
        <end position="297"/>
    </location>
    <ligand>
        <name>ATP</name>
        <dbReference type="ChEBI" id="CHEBI:30616"/>
    </ligand>
</feature>
<dbReference type="InterPro" id="IPR003135">
    <property type="entry name" value="ATP-grasp_carboxylate-amine"/>
</dbReference>
<comment type="function">
    <text evidence="5">Catalyzes the ATP-dependent conversion of 5-aminoimidazole ribonucleotide (AIR) and HCO(3)- to N5-carboxyaminoimidazole ribonucleotide (N5-CAIR).</text>
</comment>
<dbReference type="Gene3D" id="3.40.50.20">
    <property type="match status" value="1"/>
</dbReference>
<feature type="compositionally biased region" description="Low complexity" evidence="6">
    <location>
        <begin position="397"/>
        <end position="410"/>
    </location>
</feature>
<gene>
    <name evidence="4 5" type="primary">purK</name>
    <name evidence="8" type="ORF">DI525_02315</name>
</gene>
<dbReference type="PANTHER" id="PTHR11609">
    <property type="entry name" value="PURINE BIOSYNTHESIS PROTEIN 6/7, PUR6/7"/>
    <property type="match status" value="1"/>
</dbReference>
<evidence type="ECO:0000313" key="9">
    <source>
        <dbReference type="Proteomes" id="UP000249432"/>
    </source>
</evidence>
<dbReference type="GO" id="GO:0005829">
    <property type="term" value="C:cytosol"/>
    <property type="evidence" value="ECO:0007669"/>
    <property type="project" value="TreeGrafter"/>
</dbReference>
<evidence type="ECO:0000256" key="2">
    <source>
        <dbReference type="ARBA" id="ARBA00022755"/>
    </source>
</evidence>
<dbReference type="Gene3D" id="3.30.1490.20">
    <property type="entry name" value="ATP-grasp fold, A domain"/>
    <property type="match status" value="1"/>
</dbReference>
<dbReference type="Pfam" id="PF22660">
    <property type="entry name" value="RS_preATP-grasp-like"/>
    <property type="match status" value="1"/>
</dbReference>
<evidence type="ECO:0000256" key="3">
    <source>
        <dbReference type="ARBA" id="ARBA00022840"/>
    </source>
</evidence>
<evidence type="ECO:0000256" key="5">
    <source>
        <dbReference type="RuleBase" id="RU361200"/>
    </source>
</evidence>
<dbReference type="GO" id="GO:0004638">
    <property type="term" value="F:phosphoribosylaminoimidazole carboxylase activity"/>
    <property type="evidence" value="ECO:0007669"/>
    <property type="project" value="InterPro"/>
</dbReference>
<dbReference type="GO" id="GO:0005524">
    <property type="term" value="F:ATP binding"/>
    <property type="evidence" value="ECO:0007669"/>
    <property type="project" value="UniProtKB-UniRule"/>
</dbReference>
<dbReference type="Pfam" id="PF02222">
    <property type="entry name" value="ATP-grasp"/>
    <property type="match status" value="1"/>
</dbReference>
<dbReference type="AlphaFoldDB" id="A0A2W5STN8"/>
<dbReference type="Pfam" id="PF17769">
    <property type="entry name" value="PurK_C"/>
    <property type="match status" value="1"/>
</dbReference>
<evidence type="ECO:0000256" key="6">
    <source>
        <dbReference type="SAM" id="MobiDB-lite"/>
    </source>
</evidence>
<comment type="subunit">
    <text evidence="4 5">Homodimer.</text>
</comment>
<evidence type="ECO:0000259" key="7">
    <source>
        <dbReference type="PROSITE" id="PS50975"/>
    </source>
</evidence>
<dbReference type="GO" id="GO:0034028">
    <property type="term" value="F:5-(carboxyamino)imidazole ribonucleotide synthase activity"/>
    <property type="evidence" value="ECO:0007669"/>
    <property type="project" value="UniProtKB-UniRule"/>
</dbReference>
<organism evidence="8 9">
    <name type="scientific">Corynebacterium kroppenstedtii</name>
    <dbReference type="NCBI Taxonomy" id="161879"/>
    <lineage>
        <taxon>Bacteria</taxon>
        <taxon>Bacillati</taxon>
        <taxon>Actinomycetota</taxon>
        <taxon>Actinomycetes</taxon>
        <taxon>Mycobacteriales</taxon>
        <taxon>Corynebacteriaceae</taxon>
        <taxon>Corynebacterium</taxon>
    </lineage>
</organism>
<feature type="binding site" evidence="4">
    <location>
        <position position="129"/>
    </location>
    <ligand>
        <name>ATP</name>
        <dbReference type="ChEBI" id="CHEBI:30616"/>
    </ligand>
</feature>
<feature type="binding site" evidence="4">
    <location>
        <begin position="206"/>
        <end position="209"/>
    </location>
    <ligand>
        <name>ATP</name>
        <dbReference type="ChEBI" id="CHEBI:30616"/>
    </ligand>
</feature>
<keyword evidence="1 4" id="KW-0547">Nucleotide-binding</keyword>
<dbReference type="NCBIfam" id="TIGR01161">
    <property type="entry name" value="purK"/>
    <property type="match status" value="1"/>
</dbReference>
<comment type="catalytic activity">
    <reaction evidence="4 5">
        <text>5-amino-1-(5-phospho-beta-D-ribosyl)imidazole + hydrogencarbonate + ATP = 5-carboxyamino-1-(5-phospho-D-ribosyl)imidazole + ADP + phosphate + 2 H(+)</text>
        <dbReference type="Rhea" id="RHEA:19317"/>
        <dbReference type="ChEBI" id="CHEBI:15378"/>
        <dbReference type="ChEBI" id="CHEBI:17544"/>
        <dbReference type="ChEBI" id="CHEBI:30616"/>
        <dbReference type="ChEBI" id="CHEBI:43474"/>
        <dbReference type="ChEBI" id="CHEBI:58730"/>
        <dbReference type="ChEBI" id="CHEBI:137981"/>
        <dbReference type="ChEBI" id="CHEBI:456216"/>
        <dbReference type="EC" id="6.3.4.18"/>
    </reaction>
</comment>
<dbReference type="UniPathway" id="UPA00074">
    <property type="reaction ID" value="UER00942"/>
</dbReference>
<comment type="pathway">
    <text evidence="4 5">Purine metabolism; IMP biosynthesis via de novo pathway; 5-amino-1-(5-phospho-D-ribosyl)imidazole-4-carboxylate from 5-amino-1-(5-phospho-D-ribosyl)imidazole (N5-CAIR route): step 1/2.</text>
</comment>
<dbReference type="NCBIfam" id="NF004679">
    <property type="entry name" value="PRK06019.1-5"/>
    <property type="match status" value="1"/>
</dbReference>
<feature type="binding site" evidence="4">
    <location>
        <position position="169"/>
    </location>
    <ligand>
        <name>ATP</name>
        <dbReference type="ChEBI" id="CHEBI:30616"/>
    </ligand>
</feature>
<comment type="function">
    <text evidence="4">Catalyzes the ATP-dependent conversion of 5-aminoimidazole ribonucleotide (AIR) and HCO(3)(-) to N5-carboxyaminoimidazole ribonucleotide (N5-CAIR).</text>
</comment>
<proteinExistence type="inferred from homology"/>
<evidence type="ECO:0000313" key="8">
    <source>
        <dbReference type="EMBL" id="PZR06152.1"/>
    </source>
</evidence>
<feature type="domain" description="ATP-grasp" evidence="7">
    <location>
        <begin position="133"/>
        <end position="326"/>
    </location>
</feature>
<dbReference type="InterPro" id="IPR011761">
    <property type="entry name" value="ATP-grasp"/>
</dbReference>
<keyword evidence="2 4" id="KW-0658">Purine biosynthesis</keyword>
<dbReference type="EC" id="6.3.4.18" evidence="4 5"/>
<keyword evidence="4 5" id="KW-0436">Ligase</keyword>
<dbReference type="GO" id="GO:0046872">
    <property type="term" value="F:metal ion binding"/>
    <property type="evidence" value="ECO:0007669"/>
    <property type="project" value="InterPro"/>
</dbReference>
<feature type="region of interest" description="Disordered" evidence="6">
    <location>
        <begin position="397"/>
        <end position="419"/>
    </location>
</feature>
<dbReference type="Gene3D" id="3.30.470.20">
    <property type="entry name" value="ATP-grasp fold, B domain"/>
    <property type="match status" value="1"/>
</dbReference>
<keyword evidence="3 4" id="KW-0067">ATP-binding</keyword>